<evidence type="ECO:0000313" key="2">
    <source>
        <dbReference type="EMBL" id="NKY30279.1"/>
    </source>
</evidence>
<feature type="transmembrane region" description="Helical" evidence="1">
    <location>
        <begin position="41"/>
        <end position="58"/>
    </location>
</feature>
<organism evidence="2 3">
    <name type="scientific">Nocardia gamkensis</name>
    <dbReference type="NCBI Taxonomy" id="352869"/>
    <lineage>
        <taxon>Bacteria</taxon>
        <taxon>Bacillati</taxon>
        <taxon>Actinomycetota</taxon>
        <taxon>Actinomycetes</taxon>
        <taxon>Mycobacteriales</taxon>
        <taxon>Nocardiaceae</taxon>
        <taxon>Nocardia</taxon>
    </lineage>
</organism>
<reference evidence="2 3" key="1">
    <citation type="submission" date="2020-04" db="EMBL/GenBank/DDBJ databases">
        <title>MicrobeNet Type strains.</title>
        <authorList>
            <person name="Nicholson A.C."/>
        </authorList>
    </citation>
    <scope>NUCLEOTIDE SEQUENCE [LARGE SCALE GENOMIC DNA]</scope>
    <source>
        <strain evidence="2 3">DSM 44956</strain>
    </source>
</reference>
<evidence type="ECO:0000313" key="3">
    <source>
        <dbReference type="Proteomes" id="UP000540698"/>
    </source>
</evidence>
<feature type="transmembrane region" description="Helical" evidence="1">
    <location>
        <begin position="7"/>
        <end position="29"/>
    </location>
</feature>
<proteinExistence type="predicted"/>
<keyword evidence="1" id="KW-0812">Transmembrane</keyword>
<dbReference type="Proteomes" id="UP000540698">
    <property type="component" value="Unassembled WGS sequence"/>
</dbReference>
<keyword evidence="3" id="KW-1185">Reference proteome</keyword>
<gene>
    <name evidence="2" type="ORF">HGB38_29290</name>
</gene>
<name>A0A7X6R674_9NOCA</name>
<dbReference type="AlphaFoldDB" id="A0A7X6R674"/>
<accession>A0A7X6R674</accession>
<sequence length="88" mass="9059">MRLLRGLSGIVAGGTVVGMLVVVGAAVLADRRGFPGPGGESVTWHVAAAVVALAAQIYSDRHRGVAACAASMIVFLAAGLLLWTQWWS</sequence>
<dbReference type="RefSeq" id="WP_051175505.1">
    <property type="nucleotide sequence ID" value="NZ_JAAXOS010000017.1"/>
</dbReference>
<protein>
    <recommendedName>
        <fullName evidence="4">Integral membrane protein</fullName>
    </recommendedName>
</protein>
<dbReference type="EMBL" id="JAAXOS010000017">
    <property type="protein sequence ID" value="NKY30279.1"/>
    <property type="molecule type" value="Genomic_DNA"/>
</dbReference>
<keyword evidence="1" id="KW-1133">Transmembrane helix</keyword>
<evidence type="ECO:0008006" key="4">
    <source>
        <dbReference type="Google" id="ProtNLM"/>
    </source>
</evidence>
<evidence type="ECO:0000256" key="1">
    <source>
        <dbReference type="SAM" id="Phobius"/>
    </source>
</evidence>
<comment type="caution">
    <text evidence="2">The sequence shown here is derived from an EMBL/GenBank/DDBJ whole genome shotgun (WGS) entry which is preliminary data.</text>
</comment>
<keyword evidence="1" id="KW-0472">Membrane</keyword>
<feature type="transmembrane region" description="Helical" evidence="1">
    <location>
        <begin position="65"/>
        <end position="86"/>
    </location>
</feature>